<evidence type="ECO:0000313" key="4">
    <source>
        <dbReference type="Proteomes" id="UP000600139"/>
    </source>
</evidence>
<gene>
    <name evidence="3" type="ORF">JIN84_00250</name>
</gene>
<dbReference type="RefSeq" id="WP_200349003.1">
    <property type="nucleotide sequence ID" value="NZ_BAABHZ010000005.1"/>
</dbReference>
<evidence type="ECO:0000313" key="3">
    <source>
        <dbReference type="EMBL" id="MBK1814037.1"/>
    </source>
</evidence>
<feature type="chain" id="PRO_5036997954" evidence="2">
    <location>
        <begin position="33"/>
        <end position="1428"/>
    </location>
</feature>
<dbReference type="Pfam" id="PF12951">
    <property type="entry name" value="PATR"/>
    <property type="match status" value="6"/>
</dbReference>
<dbReference type="EMBL" id="JAENIK010000001">
    <property type="protein sequence ID" value="MBK1814037.1"/>
    <property type="molecule type" value="Genomic_DNA"/>
</dbReference>
<comment type="caution">
    <text evidence="3">The sequence shown here is derived from an EMBL/GenBank/DDBJ whole genome shotgun (WGS) entry which is preliminary data.</text>
</comment>
<reference evidence="3" key="1">
    <citation type="submission" date="2021-01" db="EMBL/GenBank/DDBJ databases">
        <title>Modified the classification status of verrucomicrobia.</title>
        <authorList>
            <person name="Feng X."/>
        </authorList>
    </citation>
    <scope>NUCLEOTIDE SEQUENCE</scope>
    <source>
        <strain evidence="3">JCM 18052</strain>
    </source>
</reference>
<sequence>MKPKYSSRRALVGTPLFASLILASITSQSVQAANLVLKATDPSGTSSLTSPMTGATASGWVATVGTGTGVAAAAGNNYTVTTGTAVRTPAPTASGNNYTFAGDSLTIDTGATLLGKFGNNAAGSTVTGTITVANLILNGGLLHQANTPNDTTVMNVAGAITVNANSLLGALGAGANGSNNFSILNITAPIGGAANLTIGGTANGGANTGVVRLSAANTFGGTINVVTPGSGFVASTVNRLLQLNNLNAAQNATLNLTSVANGLSFTSGANNGNNFNIGGLSGTANQTLTDTANGPVRANIGGNNGSTTYSGILSGGGLLIKSGTGTLTLSGNNTYTGPTTVNAGTLSLGFPALNDIAPVTIASGAFLNLTHGATDVVGRLVIDGVAQADGVYGPTGSGAAHETAAITGTGFIQVQAPPPQNIFLTASDAVGTTSFASGLRWSDFSAPSAANSYFTGAFDLRTSTVAGSYTFGGASLSVDAGGRFIGKGAGADTVQNVTVGNLILNGGLFFQAQSGSDTAVLNFNGAINVTALSTLGALGPAANDSPTFETLNIAAPISGSGALTVAGTANNSDNTGVVKLSSANPYTGNLTVAQPRAIASAVNRLLQLNHPDALANATLTIAATGQNGVSFATGVNTGAFNIGALAGSGNQALADTAGLPVALVVGANNASTIYNGALSGAGTLTKTGSGTLTLGGTNAQTGATAVTGGSLVFTGVFQNIGDVTSANGTTLGLKLGVEDTTVLQAGNITLGSGGANTLALDFNSLNNPNAALAVASGALAFNGTTTVTIANANFLTAGDHPVIAYNTISGTIPGGTFPLGPRSSGLLQNDVPNKVLEIKVSADVPKWTGADNGNWQTGSTGPNKNWKLVSGNTATDYIDTDIVLFDDTAGGTKNVVVSAANVSPLSVTFNTNAAYSLGGAFGITGVTPLVKTGSGSLLVTNTNTYTGATTIQEGTLQLGDGTTDGSISSTPGIDNNGVLIYNRVGTFSYGGVITGSGNVVKSGPGQQTLTAKNTYLGTTTVTGGLLSNGINDTLPIGTDLIVSGGTYDLAGFDQSVYNLADGGAGAGTVTNSGVLKALSLSGFSDTTYSGLISGALSLRKTGSGVLTLPNANTYTGTTSLVGGTLSLGNNGALGTGLLDFVGGAVQSTDATPRVITNPINFNGPGTNTTFRGAGNLTFTSTPVGNGTGKVFTVEEPNLIAEFSGVLGGAGYRTKEGPGILVFSGNNNYSGATTVNGGTLRITNPVLNNTAAVAIAAGAVLDLPYSGTDLVGSLTLDGEVQPNGVYGAIGSGAAHPVAFITGTGFLQVGLPGFSGFMDGFPNLTAAQKLPSADPDNDGLSNLIEYAIAGADPTVPNPTPGTFTGGTLSFTKRALAVTNGDISYAILTSQSLEAGSWTVATPLVNDATTISFTLPAGQPKEFARLRVIQN</sequence>
<accession>A0A934R042</accession>
<protein>
    <submittedName>
        <fullName evidence="3">Autotransporter-associated beta strand repeat-containing protein</fullName>
    </submittedName>
</protein>
<organism evidence="3 4">
    <name type="scientific">Luteolibacter yonseiensis</name>
    <dbReference type="NCBI Taxonomy" id="1144680"/>
    <lineage>
        <taxon>Bacteria</taxon>
        <taxon>Pseudomonadati</taxon>
        <taxon>Verrucomicrobiota</taxon>
        <taxon>Verrucomicrobiia</taxon>
        <taxon>Verrucomicrobiales</taxon>
        <taxon>Verrucomicrobiaceae</taxon>
        <taxon>Luteolibacter</taxon>
    </lineage>
</organism>
<dbReference type="InterPro" id="IPR013425">
    <property type="entry name" value="Autotrns_rpt"/>
</dbReference>
<dbReference type="Proteomes" id="UP000600139">
    <property type="component" value="Unassembled WGS sequence"/>
</dbReference>
<keyword evidence="1 2" id="KW-0732">Signal</keyword>
<dbReference type="NCBIfam" id="TIGR02601">
    <property type="entry name" value="autotrns_rpt"/>
    <property type="match status" value="6"/>
</dbReference>
<dbReference type="InterPro" id="IPR011050">
    <property type="entry name" value="Pectin_lyase_fold/virulence"/>
</dbReference>
<dbReference type="SUPFAM" id="SSF51126">
    <property type="entry name" value="Pectin lyase-like"/>
    <property type="match status" value="3"/>
</dbReference>
<name>A0A934R042_9BACT</name>
<proteinExistence type="predicted"/>
<evidence type="ECO:0000256" key="2">
    <source>
        <dbReference type="SAM" id="SignalP"/>
    </source>
</evidence>
<feature type="signal peptide" evidence="2">
    <location>
        <begin position="1"/>
        <end position="32"/>
    </location>
</feature>
<evidence type="ECO:0000256" key="1">
    <source>
        <dbReference type="ARBA" id="ARBA00022729"/>
    </source>
</evidence>
<keyword evidence="4" id="KW-1185">Reference proteome</keyword>